<evidence type="ECO:0000313" key="2">
    <source>
        <dbReference type="Proteomes" id="UP000020938"/>
    </source>
</evidence>
<dbReference type="AlphaFoldDB" id="A0A016BV29"/>
<comment type="caution">
    <text evidence="1">The sequence shown here is derived from an EMBL/GenBank/DDBJ whole genome shotgun (WGS) entry which is preliminary data.</text>
</comment>
<sequence>MSKSSLCHTDLVQLQTAASNVQYSNTLDFMIFNALFIDFIIQNSFYN</sequence>
<evidence type="ECO:0000313" key="1">
    <source>
        <dbReference type="EMBL" id="EXZ72597.1"/>
    </source>
</evidence>
<reference evidence="1 2" key="1">
    <citation type="submission" date="2014-02" db="EMBL/GenBank/DDBJ databases">
        <authorList>
            <person name="Sears C."/>
            <person name="Carroll K."/>
            <person name="Sack B.R."/>
            <person name="Qadri F."/>
            <person name="Myers L.L."/>
            <person name="Chung G.-T."/>
            <person name="Escheverria P."/>
            <person name="Fraser C.M."/>
            <person name="Sadzewicz L."/>
            <person name="Shefchek K.A."/>
            <person name="Tallon L."/>
            <person name="Das S.P."/>
            <person name="Daugherty S."/>
            <person name="Mongodin E.F."/>
        </authorList>
    </citation>
    <scope>NUCLEOTIDE SEQUENCE [LARGE SCALE GENOMIC DNA]</scope>
    <source>
        <strain evidence="1 2">3976T8</strain>
    </source>
</reference>
<name>A0A016BV29_BACFG</name>
<gene>
    <name evidence="1" type="ORF">M123_3063</name>
</gene>
<proteinExistence type="predicted"/>
<dbReference type="Proteomes" id="UP000020938">
    <property type="component" value="Unassembled WGS sequence"/>
</dbReference>
<dbReference type="EMBL" id="JGDS01000058">
    <property type="protein sequence ID" value="EXZ72597.1"/>
    <property type="molecule type" value="Genomic_DNA"/>
</dbReference>
<protein>
    <submittedName>
        <fullName evidence="1">Uncharacterized protein</fullName>
    </submittedName>
</protein>
<accession>A0A016BV29</accession>
<organism evidence="1 2">
    <name type="scientific">Bacteroides fragilis str. 3976T8</name>
    <dbReference type="NCBI Taxonomy" id="1339314"/>
    <lineage>
        <taxon>Bacteria</taxon>
        <taxon>Pseudomonadati</taxon>
        <taxon>Bacteroidota</taxon>
        <taxon>Bacteroidia</taxon>
        <taxon>Bacteroidales</taxon>
        <taxon>Bacteroidaceae</taxon>
        <taxon>Bacteroides</taxon>
    </lineage>
</organism>